<dbReference type="AlphaFoldDB" id="A0A927CT62"/>
<accession>A0A927CT62</accession>
<sequence>MLIDLITENNIQFFDHLPDWEAAIAIAAQPLVESKTIEPTYIDAIIENVKTLGPYIVIGPEIALPHARPETGVNKLGMSFMKLNNPVYFSEDKSKPVTLFFCLAAPDNNSHLQALSQLTKLLCENGNLEKLKTCTTAEEVRALLGEYSSVQYQ</sequence>
<keyword evidence="4" id="KW-0597">Phosphoprotein</keyword>
<evidence type="ECO:0000256" key="9">
    <source>
        <dbReference type="ARBA" id="ARBA00041175"/>
    </source>
</evidence>
<dbReference type="PANTHER" id="PTHR36203:SF1">
    <property type="entry name" value="ASCORBATE-SPECIFIC PTS SYSTEM EIIA COMPONENT"/>
    <property type="match status" value="1"/>
</dbReference>
<gene>
    <name evidence="12" type="ORF">IEO70_01135</name>
</gene>
<feature type="domain" description="PTS EIIA type-2" evidence="11">
    <location>
        <begin position="4"/>
        <end position="147"/>
    </location>
</feature>
<dbReference type="GO" id="GO:0016301">
    <property type="term" value="F:kinase activity"/>
    <property type="evidence" value="ECO:0007669"/>
    <property type="project" value="UniProtKB-KW"/>
</dbReference>
<reference evidence="12" key="1">
    <citation type="submission" date="2020-09" db="EMBL/GenBank/DDBJ databases">
        <title>Bacillus faecalis sp. nov., a moderately halophilic bacterium isolated from cow faeces.</title>
        <authorList>
            <person name="Jiang L."/>
            <person name="Lee J."/>
        </authorList>
    </citation>
    <scope>NUCLEOTIDE SEQUENCE</scope>
    <source>
        <strain evidence="12">AGMB 02131</strain>
    </source>
</reference>
<dbReference type="InterPro" id="IPR002178">
    <property type="entry name" value="PTS_EIIA_type-2_dom"/>
</dbReference>
<evidence type="ECO:0000256" key="4">
    <source>
        <dbReference type="ARBA" id="ARBA00022553"/>
    </source>
</evidence>
<dbReference type="GO" id="GO:0009401">
    <property type="term" value="P:phosphoenolpyruvate-dependent sugar phosphotransferase system"/>
    <property type="evidence" value="ECO:0007669"/>
    <property type="project" value="UniProtKB-KW"/>
</dbReference>
<dbReference type="PROSITE" id="PS51094">
    <property type="entry name" value="PTS_EIIA_TYPE_2"/>
    <property type="match status" value="1"/>
</dbReference>
<dbReference type="Proteomes" id="UP000602076">
    <property type="component" value="Unassembled WGS sequence"/>
</dbReference>
<protein>
    <recommendedName>
        <fullName evidence="9">Ascorbate-specific PTS system EIIA component</fullName>
    </recommendedName>
    <alternativeName>
        <fullName evidence="10">Ascorbate-specific phosphotransferase enzyme IIA component</fullName>
    </alternativeName>
</protein>
<name>A0A927CT62_9BACI</name>
<dbReference type="Pfam" id="PF00359">
    <property type="entry name" value="PTS_EIIA_2"/>
    <property type="match status" value="1"/>
</dbReference>
<dbReference type="RefSeq" id="WP_190996515.1">
    <property type="nucleotide sequence ID" value="NZ_JACXSI010000001.1"/>
</dbReference>
<evidence type="ECO:0000256" key="5">
    <source>
        <dbReference type="ARBA" id="ARBA00022679"/>
    </source>
</evidence>
<comment type="subcellular location">
    <subcellularLocation>
        <location evidence="1">Cytoplasm</location>
    </subcellularLocation>
</comment>
<evidence type="ECO:0000256" key="7">
    <source>
        <dbReference type="ARBA" id="ARBA00022777"/>
    </source>
</evidence>
<keyword evidence="5" id="KW-0808">Transferase</keyword>
<evidence type="ECO:0000256" key="1">
    <source>
        <dbReference type="ARBA" id="ARBA00004496"/>
    </source>
</evidence>
<keyword evidence="2" id="KW-0813">Transport</keyword>
<organism evidence="12 13">
    <name type="scientific">Peribacillus faecalis</name>
    <dbReference type="NCBI Taxonomy" id="2772559"/>
    <lineage>
        <taxon>Bacteria</taxon>
        <taxon>Bacillati</taxon>
        <taxon>Bacillota</taxon>
        <taxon>Bacilli</taxon>
        <taxon>Bacillales</taxon>
        <taxon>Bacillaceae</taxon>
        <taxon>Peribacillus</taxon>
    </lineage>
</organism>
<evidence type="ECO:0000313" key="13">
    <source>
        <dbReference type="Proteomes" id="UP000602076"/>
    </source>
</evidence>
<proteinExistence type="predicted"/>
<dbReference type="Gene3D" id="3.40.930.10">
    <property type="entry name" value="Mannitol-specific EII, Chain A"/>
    <property type="match status" value="1"/>
</dbReference>
<keyword evidence="6" id="KW-0598">Phosphotransferase system</keyword>
<keyword evidence="7" id="KW-0418">Kinase</keyword>
<dbReference type="CDD" id="cd00211">
    <property type="entry name" value="PTS_IIA_fru"/>
    <property type="match status" value="1"/>
</dbReference>
<dbReference type="InterPro" id="IPR051351">
    <property type="entry name" value="Ascorbate-PTS_EIIA_comp"/>
</dbReference>
<evidence type="ECO:0000256" key="2">
    <source>
        <dbReference type="ARBA" id="ARBA00022448"/>
    </source>
</evidence>
<keyword evidence="3" id="KW-0963">Cytoplasm</keyword>
<evidence type="ECO:0000313" key="12">
    <source>
        <dbReference type="EMBL" id="MBD3106981.1"/>
    </source>
</evidence>
<evidence type="ECO:0000256" key="6">
    <source>
        <dbReference type="ARBA" id="ARBA00022683"/>
    </source>
</evidence>
<dbReference type="PANTHER" id="PTHR36203">
    <property type="entry name" value="ASCORBATE-SPECIFIC PTS SYSTEM EIIA COMPONENT"/>
    <property type="match status" value="1"/>
</dbReference>
<evidence type="ECO:0000256" key="10">
    <source>
        <dbReference type="ARBA" id="ARBA00042072"/>
    </source>
</evidence>
<evidence type="ECO:0000256" key="8">
    <source>
        <dbReference type="ARBA" id="ARBA00037387"/>
    </source>
</evidence>
<dbReference type="SUPFAM" id="SSF55804">
    <property type="entry name" value="Phoshotransferase/anion transport protein"/>
    <property type="match status" value="1"/>
</dbReference>
<evidence type="ECO:0000259" key="11">
    <source>
        <dbReference type="PROSITE" id="PS51094"/>
    </source>
</evidence>
<evidence type="ECO:0000256" key="3">
    <source>
        <dbReference type="ARBA" id="ARBA00022490"/>
    </source>
</evidence>
<comment type="caution">
    <text evidence="12">The sequence shown here is derived from an EMBL/GenBank/DDBJ whole genome shotgun (WGS) entry which is preliminary data.</text>
</comment>
<comment type="function">
    <text evidence="8">The phosphoenolpyruvate-dependent sugar phosphotransferase system (sugar PTS), a major carbohydrate active transport system, catalyzes the phosphorylation of incoming sugar substrates concomitantly with their translocation across the cell membrane. The enzyme II UlaABC PTS system is involved in ascorbate transport.</text>
</comment>
<keyword evidence="13" id="KW-1185">Reference proteome</keyword>
<keyword evidence="12" id="KW-0762">Sugar transport</keyword>
<dbReference type="InterPro" id="IPR016152">
    <property type="entry name" value="PTrfase/Anion_transptr"/>
</dbReference>
<dbReference type="GO" id="GO:0005737">
    <property type="term" value="C:cytoplasm"/>
    <property type="evidence" value="ECO:0007669"/>
    <property type="project" value="UniProtKB-SubCell"/>
</dbReference>
<dbReference type="EMBL" id="JACXSI010000001">
    <property type="protein sequence ID" value="MBD3106981.1"/>
    <property type="molecule type" value="Genomic_DNA"/>
</dbReference>